<dbReference type="InterPro" id="IPR002881">
    <property type="entry name" value="DUF58"/>
</dbReference>
<evidence type="ECO:0000259" key="1">
    <source>
        <dbReference type="Pfam" id="PF01882"/>
    </source>
</evidence>
<dbReference type="EMBL" id="QUSX01000001">
    <property type="protein sequence ID" value="RRQ50493.1"/>
    <property type="molecule type" value="Genomic_DNA"/>
</dbReference>
<dbReference type="Pfam" id="PF01882">
    <property type="entry name" value="DUF58"/>
    <property type="match status" value="1"/>
</dbReference>
<evidence type="ECO:0000313" key="3">
    <source>
        <dbReference type="Proteomes" id="UP000286990"/>
    </source>
</evidence>
<feature type="domain" description="DUF58" evidence="1">
    <location>
        <begin position="49"/>
        <end position="249"/>
    </location>
</feature>
<dbReference type="PANTHER" id="PTHR33608">
    <property type="entry name" value="BLL2464 PROTEIN"/>
    <property type="match status" value="1"/>
</dbReference>
<dbReference type="OrthoDB" id="9776116at2"/>
<dbReference type="SUPFAM" id="SSF53300">
    <property type="entry name" value="vWA-like"/>
    <property type="match status" value="1"/>
</dbReference>
<reference evidence="3" key="1">
    <citation type="submission" date="2018-08" db="EMBL/GenBank/DDBJ databases">
        <authorList>
            <person name="Khan S.A."/>
            <person name="J S.E."/>
        </authorList>
    </citation>
    <scope>NUCLEOTIDE SEQUENCE [LARGE SCALE GENOMIC DNA]</scope>
    <source>
        <strain evidence="3">PoM-212</strain>
    </source>
</reference>
<protein>
    <submittedName>
        <fullName evidence="2">DUF58 domain-containing protein</fullName>
    </submittedName>
</protein>
<keyword evidence="3" id="KW-1185">Reference proteome</keyword>
<evidence type="ECO:0000313" key="2">
    <source>
        <dbReference type="EMBL" id="RRQ50493.1"/>
    </source>
</evidence>
<comment type="caution">
    <text evidence="2">The sequence shown here is derived from an EMBL/GenBank/DDBJ whole genome shotgun (WGS) entry which is preliminary data.</text>
</comment>
<dbReference type="RefSeq" id="WP_125222313.1">
    <property type="nucleotide sequence ID" value="NZ_QUSX01000001.1"/>
</dbReference>
<accession>A0A3R8Q1R2</accession>
<organism evidence="2 3">
    <name type="scientific">Maribacter algicola</name>
    <dbReference type="NCBI Taxonomy" id="2498892"/>
    <lineage>
        <taxon>Bacteria</taxon>
        <taxon>Pseudomonadati</taxon>
        <taxon>Bacteroidota</taxon>
        <taxon>Flavobacteriia</taxon>
        <taxon>Flavobacteriales</taxon>
        <taxon>Flavobacteriaceae</taxon>
        <taxon>Maribacter</taxon>
    </lineage>
</organism>
<dbReference type="Proteomes" id="UP000286990">
    <property type="component" value="Unassembled WGS sequence"/>
</dbReference>
<proteinExistence type="predicted"/>
<dbReference type="AlphaFoldDB" id="A0A3R8Q1R2"/>
<dbReference type="InterPro" id="IPR036465">
    <property type="entry name" value="vWFA_dom_sf"/>
</dbReference>
<dbReference type="PANTHER" id="PTHR33608:SF7">
    <property type="entry name" value="DUF58 DOMAIN-CONTAINING PROTEIN"/>
    <property type="match status" value="1"/>
</dbReference>
<sequence>MKTDYRELFQPQIINSVSGLALIARVIVDGFMSGSHQSRRVGPGQEFSQYRGYQPGDDMRLLDWKMLARSGRYYIKEADIDTQVNVKFIVDTSASMLHEEAGLRKIDFVRVLVASLAYLSHNQGDMVGLYALNNSGLQSVYPAAHKKHYNRIIYELIEMKVGGAWPANLEDLEKVHQRTQKELLFVITDMHESGIELTHWIQNLKTSRNEVVVLQILGENELEFKYAGALVFEDLETGKRVKVDAKSAKDAYLKSLEANLSGIKNEFLSRNISYELFSLNSPIAQALQLFLKKRIALK</sequence>
<gene>
    <name evidence="2" type="ORF">DZC72_08100</name>
</gene>
<reference evidence="3" key="2">
    <citation type="submission" date="2018-12" db="EMBL/GenBank/DDBJ databases">
        <title>Maribacter lutimaris sp. nov., isolated from marine sediment.</title>
        <authorList>
            <person name="Kim K.K."/>
        </authorList>
    </citation>
    <scope>NUCLEOTIDE SEQUENCE [LARGE SCALE GENOMIC DNA]</scope>
    <source>
        <strain evidence="3">PoM-212</strain>
    </source>
</reference>
<name>A0A3R8Q1R2_9FLAO</name>
<dbReference type="Gene3D" id="3.40.50.410">
    <property type="entry name" value="von Willebrand factor, type A domain"/>
    <property type="match status" value="1"/>
</dbReference>